<evidence type="ECO:0000313" key="2">
    <source>
        <dbReference type="Proteomes" id="UP000679725"/>
    </source>
</evidence>
<accession>A0ABM8UYR5</accession>
<organism evidence="1 2">
    <name type="scientific">Dyadobacter linearis</name>
    <dbReference type="NCBI Taxonomy" id="2823330"/>
    <lineage>
        <taxon>Bacteria</taxon>
        <taxon>Pseudomonadati</taxon>
        <taxon>Bacteroidota</taxon>
        <taxon>Cytophagia</taxon>
        <taxon>Cytophagales</taxon>
        <taxon>Spirosomataceae</taxon>
        <taxon>Dyadobacter</taxon>
    </lineage>
</organism>
<proteinExistence type="predicted"/>
<keyword evidence="2" id="KW-1185">Reference proteome</keyword>
<name>A0ABM8UYR5_9BACT</name>
<dbReference type="Proteomes" id="UP000679725">
    <property type="component" value="Unassembled WGS sequence"/>
</dbReference>
<evidence type="ECO:0000313" key="1">
    <source>
        <dbReference type="EMBL" id="CAG5074870.1"/>
    </source>
</evidence>
<comment type="caution">
    <text evidence="1">The sequence shown here is derived from an EMBL/GenBank/DDBJ whole genome shotgun (WGS) entry which is preliminary data.</text>
</comment>
<sequence>MKNLNSYPYSVDNYVNNDQILLVIANILWITRCITLKIG</sequence>
<reference evidence="1 2" key="1">
    <citation type="submission" date="2021-04" db="EMBL/GenBank/DDBJ databases">
        <authorList>
            <person name="Rodrigo-Torres L."/>
            <person name="Arahal R. D."/>
            <person name="Lucena T."/>
        </authorList>
    </citation>
    <scope>NUCLEOTIDE SEQUENCE [LARGE SCALE GENOMIC DNA]</scope>
    <source>
        <strain evidence="1 2">CECT 9623</strain>
    </source>
</reference>
<gene>
    <name evidence="1" type="ORF">DYBT9623_05515</name>
</gene>
<dbReference type="EMBL" id="CAJRAU010000015">
    <property type="protein sequence ID" value="CAG5074870.1"/>
    <property type="molecule type" value="Genomic_DNA"/>
</dbReference>
<protein>
    <submittedName>
        <fullName evidence="1">Uncharacterized protein</fullName>
    </submittedName>
</protein>